<dbReference type="AlphaFoldDB" id="A0A915DTI1"/>
<organism evidence="7 8">
    <name type="scientific">Ditylenchus dipsaci</name>
    <dbReference type="NCBI Taxonomy" id="166011"/>
    <lineage>
        <taxon>Eukaryota</taxon>
        <taxon>Metazoa</taxon>
        <taxon>Ecdysozoa</taxon>
        <taxon>Nematoda</taxon>
        <taxon>Chromadorea</taxon>
        <taxon>Rhabditida</taxon>
        <taxon>Tylenchina</taxon>
        <taxon>Tylenchomorpha</taxon>
        <taxon>Sphaerularioidea</taxon>
        <taxon>Anguinidae</taxon>
        <taxon>Anguininae</taxon>
        <taxon>Ditylenchus</taxon>
    </lineage>
</organism>
<evidence type="ECO:0000256" key="1">
    <source>
        <dbReference type="ARBA" id="ARBA00022723"/>
    </source>
</evidence>
<evidence type="ECO:0000256" key="2">
    <source>
        <dbReference type="ARBA" id="ARBA00022801"/>
    </source>
</evidence>
<dbReference type="InterPro" id="IPR015655">
    <property type="entry name" value="PP2C"/>
</dbReference>
<dbReference type="Proteomes" id="UP000887574">
    <property type="component" value="Unplaced"/>
</dbReference>
<accession>A0A915DTI1</accession>
<dbReference type="Pfam" id="PF00481">
    <property type="entry name" value="PP2C"/>
    <property type="match status" value="1"/>
</dbReference>
<dbReference type="PROSITE" id="PS01032">
    <property type="entry name" value="PPM_1"/>
    <property type="match status" value="1"/>
</dbReference>
<dbReference type="WBParaSite" id="jg23009">
    <property type="protein sequence ID" value="jg23009"/>
    <property type="gene ID" value="jg23009"/>
</dbReference>
<dbReference type="PROSITE" id="PS51746">
    <property type="entry name" value="PPM_2"/>
    <property type="match status" value="1"/>
</dbReference>
<keyword evidence="7" id="KW-1185">Reference proteome</keyword>
<comment type="similarity">
    <text evidence="4">Belongs to the PP2C family.</text>
</comment>
<dbReference type="Gene3D" id="3.60.40.10">
    <property type="entry name" value="PPM-type phosphatase domain"/>
    <property type="match status" value="1"/>
</dbReference>
<keyword evidence="2 4" id="KW-0378">Hydrolase</keyword>
<dbReference type="GO" id="GO:0004722">
    <property type="term" value="F:protein serine/threonine phosphatase activity"/>
    <property type="evidence" value="ECO:0007669"/>
    <property type="project" value="InterPro"/>
</dbReference>
<dbReference type="InterPro" id="IPR036457">
    <property type="entry name" value="PPM-type-like_dom_sf"/>
</dbReference>
<evidence type="ECO:0000313" key="7">
    <source>
        <dbReference type="Proteomes" id="UP000887574"/>
    </source>
</evidence>
<dbReference type="CDD" id="cd00143">
    <property type="entry name" value="PP2Cc"/>
    <property type="match status" value="1"/>
</dbReference>
<dbReference type="SUPFAM" id="SSF81606">
    <property type="entry name" value="PP2C-like"/>
    <property type="match status" value="1"/>
</dbReference>
<dbReference type="PANTHER" id="PTHR47992">
    <property type="entry name" value="PROTEIN PHOSPHATASE"/>
    <property type="match status" value="1"/>
</dbReference>
<dbReference type="SMART" id="SM00332">
    <property type="entry name" value="PP2Cc"/>
    <property type="match status" value="1"/>
</dbReference>
<evidence type="ECO:0000256" key="5">
    <source>
        <dbReference type="SAM" id="MobiDB-lite"/>
    </source>
</evidence>
<keyword evidence="3 4" id="KW-0904">Protein phosphatase</keyword>
<evidence type="ECO:0000313" key="8">
    <source>
        <dbReference type="WBParaSite" id="jg23009"/>
    </source>
</evidence>
<reference evidence="8" key="1">
    <citation type="submission" date="2022-11" db="UniProtKB">
        <authorList>
            <consortium name="WormBaseParasite"/>
        </authorList>
    </citation>
    <scope>IDENTIFICATION</scope>
</reference>
<evidence type="ECO:0000256" key="3">
    <source>
        <dbReference type="ARBA" id="ARBA00022912"/>
    </source>
</evidence>
<name>A0A915DTI1_9BILA</name>
<evidence type="ECO:0000256" key="4">
    <source>
        <dbReference type="RuleBase" id="RU003465"/>
    </source>
</evidence>
<feature type="region of interest" description="Disordered" evidence="5">
    <location>
        <begin position="427"/>
        <end position="447"/>
    </location>
</feature>
<keyword evidence="1" id="KW-0479">Metal-binding</keyword>
<feature type="compositionally biased region" description="Acidic residues" evidence="5">
    <location>
        <begin position="437"/>
        <end position="446"/>
    </location>
</feature>
<sequence length="623" mass="67958">MGDSEDKSRALLLENGSLQEPFPAVGCSSALKITVAAAQGGRKYMEDRVHVEVVRSSSGKLEHIYLAIYDGHGGVQASEYVRQHLHDNIKSDKLFYSEKDEDVLSAIRSGFLKTHINMQKSVDEWPMTASGYPCTAGTTASCAIFRDGKLYTGHVGDSAIMLGNSSNENAIKLTEDHKPDDKEERLRIEVNTEKVFFFKLRNLGAGGSVGSKAGVFRVVWKRPARTHKGPVRRSTPTENIPFLAVARALGDFWSFNPDNNEYVVSPEPDVNVCCLKSSDQFIVLASDGLTNVLPAQKVISLLKELDMSGKSFLTNFKTKDENFEPNHAQFLLQSTFNRWGSLRADNVSVICVKIDNELLPSGHPSVATEDLFMQADSALTENPAAMILVYQGALDRSMQPFQRIAAVNTMRSPKRSEAAYVGPGFIIPESPCRDEASSDEETENPDEQAISQFSFSYQHPKGTRRSVVEDNGPSTPPAALKSVIELNGGDTEAIGAESIGMPTSFFVEASTSSLAGSSLLSPVAMLESIRSSAAIYRSTNFMSGPRSLPNTQSFVPVMDSSANRSYLLDSVPRSVPNSQAFSPLLTADVTRSRKRKNDVEAVVMPMALAGLSRLRRETAFGIS</sequence>
<feature type="domain" description="PPM-type phosphatase" evidence="6">
    <location>
        <begin position="32"/>
        <end position="354"/>
    </location>
</feature>
<dbReference type="InterPro" id="IPR000222">
    <property type="entry name" value="PP2C_BS"/>
</dbReference>
<dbReference type="InterPro" id="IPR001932">
    <property type="entry name" value="PPM-type_phosphatase-like_dom"/>
</dbReference>
<dbReference type="GO" id="GO:0046872">
    <property type="term" value="F:metal ion binding"/>
    <property type="evidence" value="ECO:0007669"/>
    <property type="project" value="UniProtKB-KW"/>
</dbReference>
<protein>
    <submittedName>
        <fullName evidence="8">PPM-type phosphatase domain-containing protein</fullName>
    </submittedName>
</protein>
<proteinExistence type="inferred from homology"/>
<evidence type="ECO:0000259" key="6">
    <source>
        <dbReference type="PROSITE" id="PS51746"/>
    </source>
</evidence>